<dbReference type="AlphaFoldDB" id="A0A5Q2TFA5"/>
<gene>
    <name evidence="3" type="ORF">GI584_00625</name>
</gene>
<protein>
    <submittedName>
        <fullName evidence="3">Helix-turn-helix domain-containing protein</fullName>
    </submittedName>
</protein>
<accession>A0A5Q2TFA5</accession>
<keyword evidence="1" id="KW-0238">DNA-binding</keyword>
<dbReference type="GO" id="GO:0003700">
    <property type="term" value="F:DNA-binding transcription factor activity"/>
    <property type="evidence" value="ECO:0007669"/>
    <property type="project" value="TreeGrafter"/>
</dbReference>
<dbReference type="EMBL" id="CP045915">
    <property type="protein sequence ID" value="QGH32673.1"/>
    <property type="molecule type" value="Genomic_DNA"/>
</dbReference>
<dbReference type="Pfam" id="PF01381">
    <property type="entry name" value="HTH_3"/>
    <property type="match status" value="1"/>
</dbReference>
<dbReference type="CDD" id="cd00093">
    <property type="entry name" value="HTH_XRE"/>
    <property type="match status" value="1"/>
</dbReference>
<keyword evidence="4" id="KW-1185">Reference proteome</keyword>
<reference evidence="3 4" key="1">
    <citation type="submission" date="2019-11" db="EMBL/GenBank/DDBJ databases">
        <title>Gracilibacillus salitolerans sp. nov., a moderate halophile isolated from a saline soil in northwest China.</title>
        <authorList>
            <person name="Gan L."/>
        </authorList>
    </citation>
    <scope>NUCLEOTIDE SEQUENCE [LARGE SCALE GENOMIC DNA]</scope>
    <source>
        <strain evidence="3 4">SCU50</strain>
    </source>
</reference>
<dbReference type="RefSeq" id="WP_153789917.1">
    <property type="nucleotide sequence ID" value="NZ_CP045915.1"/>
</dbReference>
<dbReference type="InterPro" id="IPR001387">
    <property type="entry name" value="Cro/C1-type_HTH"/>
</dbReference>
<proteinExistence type="predicted"/>
<evidence type="ECO:0000313" key="3">
    <source>
        <dbReference type="EMBL" id="QGH32673.1"/>
    </source>
</evidence>
<dbReference type="Proteomes" id="UP000339690">
    <property type="component" value="Chromosome"/>
</dbReference>
<dbReference type="InterPro" id="IPR050807">
    <property type="entry name" value="TransReg_Diox_bact_type"/>
</dbReference>
<organism evidence="3 4">
    <name type="scientific">Gracilibacillus salitolerans</name>
    <dbReference type="NCBI Taxonomy" id="2663022"/>
    <lineage>
        <taxon>Bacteria</taxon>
        <taxon>Bacillati</taxon>
        <taxon>Bacillota</taxon>
        <taxon>Bacilli</taxon>
        <taxon>Bacillales</taxon>
        <taxon>Bacillaceae</taxon>
        <taxon>Gracilibacillus</taxon>
    </lineage>
</organism>
<dbReference type="GO" id="GO:0005829">
    <property type="term" value="C:cytosol"/>
    <property type="evidence" value="ECO:0007669"/>
    <property type="project" value="TreeGrafter"/>
</dbReference>
<dbReference type="KEGG" id="grc:GI584_00625"/>
<dbReference type="PANTHER" id="PTHR46797">
    <property type="entry name" value="HTH-TYPE TRANSCRIPTIONAL REGULATOR"/>
    <property type="match status" value="1"/>
</dbReference>
<dbReference type="Gene3D" id="1.10.260.40">
    <property type="entry name" value="lambda repressor-like DNA-binding domains"/>
    <property type="match status" value="1"/>
</dbReference>
<name>A0A5Q2TFA5_9BACI</name>
<dbReference type="SUPFAM" id="SSF47413">
    <property type="entry name" value="lambda repressor-like DNA-binding domains"/>
    <property type="match status" value="1"/>
</dbReference>
<sequence>MATSRWGKRIKAFRKLKGYTQIEFADKLGISVSQLGEIERGKRIPTTDNLEVIASKLDISLEELQPKMKENEVRRYMENR</sequence>
<dbReference type="SMART" id="SM00530">
    <property type="entry name" value="HTH_XRE"/>
    <property type="match status" value="1"/>
</dbReference>
<dbReference type="InterPro" id="IPR010982">
    <property type="entry name" value="Lambda_DNA-bd_dom_sf"/>
</dbReference>
<dbReference type="GO" id="GO:0003677">
    <property type="term" value="F:DNA binding"/>
    <property type="evidence" value="ECO:0007669"/>
    <property type="project" value="UniProtKB-KW"/>
</dbReference>
<feature type="domain" description="HTH cro/C1-type" evidence="2">
    <location>
        <begin position="10"/>
        <end position="64"/>
    </location>
</feature>
<dbReference type="PANTHER" id="PTHR46797:SF1">
    <property type="entry name" value="METHYLPHOSPHONATE SYNTHASE"/>
    <property type="match status" value="1"/>
</dbReference>
<evidence type="ECO:0000259" key="2">
    <source>
        <dbReference type="PROSITE" id="PS50943"/>
    </source>
</evidence>
<evidence type="ECO:0000256" key="1">
    <source>
        <dbReference type="ARBA" id="ARBA00023125"/>
    </source>
</evidence>
<dbReference type="PROSITE" id="PS50943">
    <property type="entry name" value="HTH_CROC1"/>
    <property type="match status" value="1"/>
</dbReference>
<evidence type="ECO:0000313" key="4">
    <source>
        <dbReference type="Proteomes" id="UP000339690"/>
    </source>
</evidence>